<evidence type="ECO:0000256" key="9">
    <source>
        <dbReference type="ARBA" id="ARBA00048692"/>
    </source>
</evidence>
<dbReference type="PANTHER" id="PTHR46638:SF1">
    <property type="entry name" value="CORRINOID ADENOSYLTRANSFERASE"/>
    <property type="match status" value="1"/>
</dbReference>
<dbReference type="NCBIfam" id="TIGR00708">
    <property type="entry name" value="cobA"/>
    <property type="match status" value="1"/>
</dbReference>
<evidence type="ECO:0000256" key="6">
    <source>
        <dbReference type="ARBA" id="ARBA00033334"/>
    </source>
</evidence>
<protein>
    <recommendedName>
        <fullName evidence="3">corrinoid adenosyltransferase</fullName>
        <ecNumber evidence="3">2.5.1.17</ecNumber>
    </recommendedName>
    <alternativeName>
        <fullName evidence="5">Cob(II)alamin adenosyltransferase</fullName>
    </alternativeName>
    <alternativeName>
        <fullName evidence="7">Cob(II)yrinic acid a,c-diamide adenosyltransferase</fullName>
    </alternativeName>
    <alternativeName>
        <fullName evidence="6">Cobinamide/cobalamin adenosyltransferase</fullName>
    </alternativeName>
</protein>
<dbReference type="EMBL" id="JAAYEE010000140">
    <property type="protein sequence ID" value="NLW35558.1"/>
    <property type="molecule type" value="Genomic_DNA"/>
</dbReference>
<evidence type="ECO:0000256" key="3">
    <source>
        <dbReference type="ARBA" id="ARBA00012454"/>
    </source>
</evidence>
<evidence type="ECO:0000256" key="4">
    <source>
        <dbReference type="ARBA" id="ARBA00024929"/>
    </source>
</evidence>
<dbReference type="Proteomes" id="UP000777265">
    <property type="component" value="Unassembled WGS sequence"/>
</dbReference>
<evidence type="ECO:0000256" key="2">
    <source>
        <dbReference type="ARBA" id="ARBA00007487"/>
    </source>
</evidence>
<dbReference type="EC" id="2.5.1.17" evidence="3"/>
<dbReference type="CDD" id="cd00561">
    <property type="entry name" value="CobA_ACA"/>
    <property type="match status" value="1"/>
</dbReference>
<dbReference type="AlphaFoldDB" id="A0A971M4A1"/>
<accession>A0A971M4A1</accession>
<evidence type="ECO:0000313" key="11">
    <source>
        <dbReference type="Proteomes" id="UP000777265"/>
    </source>
</evidence>
<comment type="catalytic activity">
    <reaction evidence="8">
        <text>2 cob(II)yrinate a,c diamide + reduced [electron-transfer flavoprotein] + 2 ATP = 2 adenosylcob(III)yrinate a,c-diamide + 2 triphosphate + oxidized [electron-transfer flavoprotein] + 3 H(+)</text>
        <dbReference type="Rhea" id="RHEA:11528"/>
        <dbReference type="Rhea" id="RHEA-COMP:10685"/>
        <dbReference type="Rhea" id="RHEA-COMP:10686"/>
        <dbReference type="ChEBI" id="CHEBI:15378"/>
        <dbReference type="ChEBI" id="CHEBI:18036"/>
        <dbReference type="ChEBI" id="CHEBI:30616"/>
        <dbReference type="ChEBI" id="CHEBI:57692"/>
        <dbReference type="ChEBI" id="CHEBI:58307"/>
        <dbReference type="ChEBI" id="CHEBI:58503"/>
        <dbReference type="ChEBI" id="CHEBI:58537"/>
        <dbReference type="EC" id="2.5.1.17"/>
    </reaction>
</comment>
<dbReference type="InterPro" id="IPR003724">
    <property type="entry name" value="CblAdoTrfase_CobA"/>
</dbReference>
<reference evidence="10" key="2">
    <citation type="submission" date="2020-01" db="EMBL/GenBank/DDBJ databases">
        <authorList>
            <person name="Campanaro S."/>
        </authorList>
    </citation>
    <scope>NUCLEOTIDE SEQUENCE</scope>
    <source>
        <strain evidence="10">AS06rmzACSIP_7</strain>
    </source>
</reference>
<dbReference type="SUPFAM" id="SSF52540">
    <property type="entry name" value="P-loop containing nucleoside triphosphate hydrolases"/>
    <property type="match status" value="1"/>
</dbReference>
<proteinExistence type="inferred from homology"/>
<comment type="catalytic activity">
    <reaction evidence="9">
        <text>2 cob(II)alamin + reduced [electron-transfer flavoprotein] + 2 ATP = 2 adenosylcob(III)alamin + 2 triphosphate + oxidized [electron-transfer flavoprotein] + 3 H(+)</text>
        <dbReference type="Rhea" id="RHEA:28671"/>
        <dbReference type="Rhea" id="RHEA-COMP:10685"/>
        <dbReference type="Rhea" id="RHEA-COMP:10686"/>
        <dbReference type="ChEBI" id="CHEBI:15378"/>
        <dbReference type="ChEBI" id="CHEBI:16304"/>
        <dbReference type="ChEBI" id="CHEBI:18036"/>
        <dbReference type="ChEBI" id="CHEBI:18408"/>
        <dbReference type="ChEBI" id="CHEBI:30616"/>
        <dbReference type="ChEBI" id="CHEBI:57692"/>
        <dbReference type="ChEBI" id="CHEBI:58307"/>
        <dbReference type="EC" id="2.5.1.17"/>
    </reaction>
</comment>
<dbReference type="Gene3D" id="3.40.50.300">
    <property type="entry name" value="P-loop containing nucleotide triphosphate hydrolases"/>
    <property type="match status" value="1"/>
</dbReference>
<reference evidence="10" key="1">
    <citation type="journal article" date="2020" name="Biotechnol. Biofuels">
        <title>New insights from the biogas microbiome by comprehensive genome-resolved metagenomics of nearly 1600 species originating from multiple anaerobic digesters.</title>
        <authorList>
            <person name="Campanaro S."/>
            <person name="Treu L."/>
            <person name="Rodriguez-R L.M."/>
            <person name="Kovalovszki A."/>
            <person name="Ziels R.M."/>
            <person name="Maus I."/>
            <person name="Zhu X."/>
            <person name="Kougias P.G."/>
            <person name="Basile A."/>
            <person name="Luo G."/>
            <person name="Schluter A."/>
            <person name="Konstantinidis K.T."/>
            <person name="Angelidaki I."/>
        </authorList>
    </citation>
    <scope>NUCLEOTIDE SEQUENCE</scope>
    <source>
        <strain evidence="10">AS06rmzACSIP_7</strain>
    </source>
</reference>
<evidence type="ECO:0000256" key="8">
    <source>
        <dbReference type="ARBA" id="ARBA00048555"/>
    </source>
</evidence>
<dbReference type="GO" id="GO:0005524">
    <property type="term" value="F:ATP binding"/>
    <property type="evidence" value="ECO:0007669"/>
    <property type="project" value="InterPro"/>
</dbReference>
<dbReference type="NCBIfam" id="NF004637">
    <property type="entry name" value="PRK05986.1"/>
    <property type="match status" value="1"/>
</dbReference>
<dbReference type="PANTHER" id="PTHR46638">
    <property type="entry name" value="CORRINOID ADENOSYLTRANSFERASE"/>
    <property type="match status" value="1"/>
</dbReference>
<dbReference type="InterPro" id="IPR027417">
    <property type="entry name" value="P-loop_NTPase"/>
</dbReference>
<evidence type="ECO:0000256" key="7">
    <source>
        <dbReference type="ARBA" id="ARBA00033354"/>
    </source>
</evidence>
<gene>
    <name evidence="10" type="primary">cobO</name>
    <name evidence="10" type="ORF">GXY80_08790</name>
</gene>
<evidence type="ECO:0000313" key="10">
    <source>
        <dbReference type="EMBL" id="NLW35558.1"/>
    </source>
</evidence>
<comment type="similarity">
    <text evidence="2">Belongs to the Cob(I)alamin adenosyltransferase family.</text>
</comment>
<comment type="caution">
    <text evidence="10">The sequence shown here is derived from an EMBL/GenBank/DDBJ whole genome shotgun (WGS) entry which is preliminary data.</text>
</comment>
<keyword evidence="10" id="KW-0808">Transferase</keyword>
<comment type="pathway">
    <text evidence="1">Cofactor biosynthesis; adenosylcobalamin biosynthesis; adenosylcobalamin from cob(II)yrinate a,c-diamide: step 2/7.</text>
</comment>
<dbReference type="PIRSF" id="PIRSF015617">
    <property type="entry name" value="Adensltrnsf_CobA"/>
    <property type="match status" value="1"/>
</dbReference>
<evidence type="ECO:0000256" key="1">
    <source>
        <dbReference type="ARBA" id="ARBA00005121"/>
    </source>
</evidence>
<sequence length="174" mass="19572">MKKKGITIVFTGNGKGKTTAALGVALRASGRDMKTLMIQFIKEKGQSGEHNICPAILGNIEIYPFGMGFVFRGDDLRPHIEMAEQAWIFMEQTIKERKFDILILDELTIVLNLGLLTIEKVMDFLTRKSDDLHIIITGRDAPQELIEFADVVTEMTEIKHVYRKGVSAVKGLDY</sequence>
<dbReference type="Pfam" id="PF02572">
    <property type="entry name" value="CobA_CobO_BtuR"/>
    <property type="match status" value="1"/>
</dbReference>
<comment type="function">
    <text evidence="4">Required for both de novo synthesis of the corrin ring for the assimilation of exogenous corrinoids. Participates in the adenosylation of a variety of incomplete and complete corrinoids.</text>
</comment>
<dbReference type="GO" id="GO:0008817">
    <property type="term" value="F:corrinoid adenosyltransferase activity"/>
    <property type="evidence" value="ECO:0007669"/>
    <property type="project" value="UniProtKB-EC"/>
</dbReference>
<dbReference type="GO" id="GO:0009236">
    <property type="term" value="P:cobalamin biosynthetic process"/>
    <property type="evidence" value="ECO:0007669"/>
    <property type="project" value="InterPro"/>
</dbReference>
<name>A0A971M4A1_9BACT</name>
<organism evidence="10 11">
    <name type="scientific">Syntrophorhabdus aromaticivorans</name>
    <dbReference type="NCBI Taxonomy" id="328301"/>
    <lineage>
        <taxon>Bacteria</taxon>
        <taxon>Pseudomonadati</taxon>
        <taxon>Thermodesulfobacteriota</taxon>
        <taxon>Syntrophorhabdia</taxon>
        <taxon>Syntrophorhabdales</taxon>
        <taxon>Syntrophorhabdaceae</taxon>
        <taxon>Syntrophorhabdus</taxon>
    </lineage>
</organism>
<evidence type="ECO:0000256" key="5">
    <source>
        <dbReference type="ARBA" id="ARBA00031529"/>
    </source>
</evidence>